<evidence type="ECO:0000313" key="5">
    <source>
        <dbReference type="Proteomes" id="UP001378188"/>
    </source>
</evidence>
<evidence type="ECO:0000313" key="4">
    <source>
        <dbReference type="EMBL" id="MEJ8573831.1"/>
    </source>
</evidence>
<dbReference type="InterPro" id="IPR036291">
    <property type="entry name" value="NAD(P)-bd_dom_sf"/>
</dbReference>
<dbReference type="FunFam" id="3.40.50.720:FF:000173">
    <property type="entry name" value="3-oxoacyl-[acyl-carrier protein] reductase"/>
    <property type="match status" value="1"/>
</dbReference>
<protein>
    <submittedName>
        <fullName evidence="4">SDR family oxidoreductase</fullName>
    </submittedName>
</protein>
<dbReference type="InterPro" id="IPR057326">
    <property type="entry name" value="KR_dom"/>
</dbReference>
<accession>A0AAW9S2G3</accession>
<keyword evidence="2" id="KW-0560">Oxidoreductase</keyword>
<dbReference type="PRINTS" id="PR00081">
    <property type="entry name" value="GDHRDH"/>
</dbReference>
<gene>
    <name evidence="4" type="ORF">V3328_20255</name>
</gene>
<comment type="caution">
    <text evidence="4">The sequence shown here is derived from an EMBL/GenBank/DDBJ whole genome shotgun (WGS) entry which is preliminary data.</text>
</comment>
<evidence type="ECO:0000259" key="3">
    <source>
        <dbReference type="SMART" id="SM00822"/>
    </source>
</evidence>
<keyword evidence="5" id="KW-1185">Reference proteome</keyword>
<evidence type="ECO:0000256" key="2">
    <source>
        <dbReference type="ARBA" id="ARBA00023002"/>
    </source>
</evidence>
<dbReference type="RefSeq" id="WP_340331535.1">
    <property type="nucleotide sequence ID" value="NZ_JAZHOF010000009.1"/>
</dbReference>
<dbReference type="Pfam" id="PF13561">
    <property type="entry name" value="adh_short_C2"/>
    <property type="match status" value="1"/>
</dbReference>
<sequence length="252" mass="27000">MASPRRILVTGGARGLGRAVVSALAASGHSIVFTYNSSTEAAETLAEELRGSYPGREFETRRLDLSDRASVDAFVEALADEEPFYGFVHNAGQSYDSLAAVMDQDRAEAVMQVNFWSLTRLAGAIVRRMTRARVGRIVMIGSVTALRGSVGNAAYAASKSALLGYMRTLTLETAKRGVTVNYIAPGFIDTEMMAPYADYREKMESQIPVGRFAAPEEIAAVADFLMSPASCYMTGAVLPVDGGLTAAIPVHR</sequence>
<dbReference type="Gene3D" id="3.40.50.720">
    <property type="entry name" value="NAD(P)-binding Rossmann-like Domain"/>
    <property type="match status" value="1"/>
</dbReference>
<name>A0AAW9S2G3_9HYPH</name>
<dbReference type="EMBL" id="JAZHOF010000009">
    <property type="protein sequence ID" value="MEJ8573831.1"/>
    <property type="molecule type" value="Genomic_DNA"/>
</dbReference>
<dbReference type="Proteomes" id="UP001378188">
    <property type="component" value="Unassembled WGS sequence"/>
</dbReference>
<proteinExistence type="inferred from homology"/>
<dbReference type="PANTHER" id="PTHR42879">
    <property type="entry name" value="3-OXOACYL-(ACYL-CARRIER-PROTEIN) REDUCTASE"/>
    <property type="match status" value="1"/>
</dbReference>
<feature type="domain" description="Ketoreductase" evidence="3">
    <location>
        <begin position="5"/>
        <end position="186"/>
    </location>
</feature>
<dbReference type="GO" id="GO:0016491">
    <property type="term" value="F:oxidoreductase activity"/>
    <property type="evidence" value="ECO:0007669"/>
    <property type="project" value="UniProtKB-KW"/>
</dbReference>
<dbReference type="InterPro" id="IPR002347">
    <property type="entry name" value="SDR_fam"/>
</dbReference>
<dbReference type="SMART" id="SM00822">
    <property type="entry name" value="PKS_KR"/>
    <property type="match status" value="1"/>
</dbReference>
<comment type="similarity">
    <text evidence="1">Belongs to the short-chain dehydrogenases/reductases (SDR) family.</text>
</comment>
<reference evidence="4 5" key="1">
    <citation type="submission" date="2024-02" db="EMBL/GenBank/DDBJ databases">
        <title>Genome analysis and characterization of Microbaculum marinisediminis sp. nov., isolated from marine sediment.</title>
        <authorList>
            <person name="Du Z.-J."/>
            <person name="Ye Y.-Q."/>
            <person name="Zhang Z.-R."/>
            <person name="Yuan S.-M."/>
            <person name="Zhang X.-Y."/>
        </authorList>
    </citation>
    <scope>NUCLEOTIDE SEQUENCE [LARGE SCALE GENOMIC DNA]</scope>
    <source>
        <strain evidence="4 5">SDUM1044001</strain>
    </source>
</reference>
<organism evidence="4 5">
    <name type="scientific">Microbaculum marinum</name>
    <dbReference type="NCBI Taxonomy" id="1764581"/>
    <lineage>
        <taxon>Bacteria</taxon>
        <taxon>Pseudomonadati</taxon>
        <taxon>Pseudomonadota</taxon>
        <taxon>Alphaproteobacteria</taxon>
        <taxon>Hyphomicrobiales</taxon>
        <taxon>Tepidamorphaceae</taxon>
        <taxon>Microbaculum</taxon>
    </lineage>
</organism>
<dbReference type="PANTHER" id="PTHR42879:SF2">
    <property type="entry name" value="3-OXOACYL-[ACYL-CARRIER-PROTEIN] REDUCTASE FABG"/>
    <property type="match status" value="1"/>
</dbReference>
<dbReference type="InterPro" id="IPR050259">
    <property type="entry name" value="SDR"/>
</dbReference>
<dbReference type="SUPFAM" id="SSF51735">
    <property type="entry name" value="NAD(P)-binding Rossmann-fold domains"/>
    <property type="match status" value="1"/>
</dbReference>
<dbReference type="AlphaFoldDB" id="A0AAW9S2G3"/>
<evidence type="ECO:0000256" key="1">
    <source>
        <dbReference type="ARBA" id="ARBA00006484"/>
    </source>
</evidence>